<accession>A0A9Q1CG30</accession>
<evidence type="ECO:0000313" key="5">
    <source>
        <dbReference type="EMBL" id="KAJ8044687.1"/>
    </source>
</evidence>
<dbReference type="GO" id="GO:1902369">
    <property type="term" value="P:negative regulation of RNA catabolic process"/>
    <property type="evidence" value="ECO:0007669"/>
    <property type="project" value="TreeGrafter"/>
</dbReference>
<evidence type="ECO:0000256" key="4">
    <source>
        <dbReference type="SAM" id="MobiDB-lite"/>
    </source>
</evidence>
<dbReference type="EMBL" id="JAIZAY010000003">
    <property type="protein sequence ID" value="KAJ8044687.1"/>
    <property type="molecule type" value="Genomic_DNA"/>
</dbReference>
<protein>
    <submittedName>
        <fullName evidence="5">Protein NRDE2-like</fullName>
    </submittedName>
</protein>
<feature type="region of interest" description="Disordered" evidence="4">
    <location>
        <begin position="50"/>
        <end position="153"/>
    </location>
</feature>
<dbReference type="PANTHER" id="PTHR13471">
    <property type="entry name" value="TETRATRICOPEPTIDE-LIKE HELICAL"/>
    <property type="match status" value="1"/>
</dbReference>
<keyword evidence="6" id="KW-1185">Reference proteome</keyword>
<feature type="compositionally biased region" description="Basic residues" evidence="4">
    <location>
        <begin position="105"/>
        <end position="114"/>
    </location>
</feature>
<dbReference type="InterPro" id="IPR003107">
    <property type="entry name" value="HAT"/>
</dbReference>
<feature type="compositionally biased region" description="Basic residues" evidence="4">
    <location>
        <begin position="77"/>
        <end position="87"/>
    </location>
</feature>
<dbReference type="GO" id="GO:0006396">
    <property type="term" value="P:RNA processing"/>
    <property type="evidence" value="ECO:0007669"/>
    <property type="project" value="InterPro"/>
</dbReference>
<dbReference type="GO" id="GO:0071013">
    <property type="term" value="C:catalytic step 2 spliceosome"/>
    <property type="evidence" value="ECO:0007669"/>
    <property type="project" value="TreeGrafter"/>
</dbReference>
<feature type="region of interest" description="Disordered" evidence="4">
    <location>
        <begin position="1"/>
        <end position="22"/>
    </location>
</feature>
<proteinExistence type="inferred from homology"/>
<dbReference type="GO" id="GO:0031048">
    <property type="term" value="P:regulatory ncRNA-mediated heterochromatin formation"/>
    <property type="evidence" value="ECO:0007669"/>
    <property type="project" value="TreeGrafter"/>
</dbReference>
<organism evidence="5 6">
    <name type="scientific">Holothuria leucospilota</name>
    <name type="common">Black long sea cucumber</name>
    <name type="synonym">Mertensiothuria leucospilota</name>
    <dbReference type="NCBI Taxonomy" id="206669"/>
    <lineage>
        <taxon>Eukaryota</taxon>
        <taxon>Metazoa</taxon>
        <taxon>Echinodermata</taxon>
        <taxon>Eleutherozoa</taxon>
        <taxon>Echinozoa</taxon>
        <taxon>Holothuroidea</taxon>
        <taxon>Aspidochirotacea</taxon>
        <taxon>Aspidochirotida</taxon>
        <taxon>Holothuriidae</taxon>
        <taxon>Holothuria</taxon>
    </lineage>
</organism>
<evidence type="ECO:0000256" key="1">
    <source>
        <dbReference type="ARBA" id="ARBA00004123"/>
    </source>
</evidence>
<dbReference type="InterPro" id="IPR011990">
    <property type="entry name" value="TPR-like_helical_dom_sf"/>
</dbReference>
<dbReference type="OrthoDB" id="297219at2759"/>
<dbReference type="InterPro" id="IPR013633">
    <property type="entry name" value="NRDE-2"/>
</dbReference>
<dbReference type="SUPFAM" id="SSF48452">
    <property type="entry name" value="TPR-like"/>
    <property type="match status" value="1"/>
</dbReference>
<evidence type="ECO:0000256" key="3">
    <source>
        <dbReference type="ARBA" id="ARBA00023242"/>
    </source>
</evidence>
<dbReference type="Pfam" id="PF08424">
    <property type="entry name" value="NRDE-2"/>
    <property type="match status" value="1"/>
</dbReference>
<evidence type="ECO:0000256" key="2">
    <source>
        <dbReference type="ARBA" id="ARBA00009265"/>
    </source>
</evidence>
<feature type="compositionally biased region" description="Basic and acidic residues" evidence="4">
    <location>
        <begin position="115"/>
        <end position="124"/>
    </location>
</feature>
<keyword evidence="3" id="KW-0539">Nucleus</keyword>
<comment type="caution">
    <text evidence="5">The sequence shown here is derived from an EMBL/GenBank/DDBJ whole genome shotgun (WGS) entry which is preliminary data.</text>
</comment>
<feature type="compositionally biased region" description="Polar residues" evidence="4">
    <location>
        <begin position="9"/>
        <end position="22"/>
    </location>
</feature>
<comment type="similarity">
    <text evidence="2">Belongs to the NRDE2 family.</text>
</comment>
<dbReference type="AlphaFoldDB" id="A0A9Q1CG30"/>
<name>A0A9Q1CG30_HOLLE</name>
<dbReference type="SMART" id="SM00386">
    <property type="entry name" value="HAT"/>
    <property type="match status" value="4"/>
</dbReference>
<reference evidence="5" key="1">
    <citation type="submission" date="2021-10" db="EMBL/GenBank/DDBJ databases">
        <title>Tropical sea cucumber genome reveals ecological adaptation and Cuvierian tubules defense mechanism.</title>
        <authorList>
            <person name="Chen T."/>
        </authorList>
    </citation>
    <scope>NUCLEOTIDE SEQUENCE</scope>
    <source>
        <strain evidence="5">Nanhai2018</strain>
        <tissue evidence="5">Muscle</tissue>
    </source>
</reference>
<feature type="compositionally biased region" description="Basic and acidic residues" evidence="4">
    <location>
        <begin position="62"/>
        <end position="76"/>
    </location>
</feature>
<dbReference type="Proteomes" id="UP001152320">
    <property type="component" value="Chromosome 3"/>
</dbReference>
<evidence type="ECO:0000313" key="6">
    <source>
        <dbReference type="Proteomes" id="UP001152320"/>
    </source>
</evidence>
<dbReference type="Gene3D" id="1.25.40.10">
    <property type="entry name" value="Tetratricopeptide repeat domain"/>
    <property type="match status" value="2"/>
</dbReference>
<comment type="subcellular location">
    <subcellularLocation>
        <location evidence="1">Nucleus</location>
    </subcellularLocation>
</comment>
<feature type="compositionally biased region" description="Basic and acidic residues" evidence="4">
    <location>
        <begin position="94"/>
        <end position="104"/>
    </location>
</feature>
<feature type="compositionally biased region" description="Basic residues" evidence="4">
    <location>
        <begin position="125"/>
        <end position="148"/>
    </location>
</feature>
<gene>
    <name evidence="5" type="ORF">HOLleu_07485</name>
</gene>
<dbReference type="PANTHER" id="PTHR13471:SF0">
    <property type="entry name" value="NUCLEAR EXOSOME REGULATOR NRDE2"/>
    <property type="match status" value="1"/>
</dbReference>
<sequence length="1243" mass="142528">MSLFPSAKATPQTVETNSDSSLQWLHNSSYKGQQGYKSEGSSIGNVLLKTEKCQSGNTEGSTAKKETLETKFDCTHSHRSRHRKRAHSPNDSSSKSEVKREVGRNNKKHKKHHRKDEDEKSSREKHVKKKHRSRSRSPKDRTHSRRRPSSIWLDDQKNTSDSLFFIDEKPDRDNLSLESLHFKDAAFYKRLGKTCLGGSGIYWTDKQKMKGQIKQWKKDRYFSPSSSANLNDETVDMSKVENDLAGEPEKVSGFTNRVEPKETKAAVFIPVETMSTKIPSKSSEVDPLGLYDDATKQYLGLGVGGQKLDKANDSRSDSQNTLRNPLTERVASYNRHLSENPSDTAKWVEFIHFQGELLSHFTSSASNQESYKSEEKLLTERKLTILTSALEKNPGSLELRLEQVELCKNLWEHGKVDELWQKMLKDHSKSVDLWKHYLLYSQSAYSTFSVSKIASLYGECIQSLQEDLCKDDGNSNIIEELLEIFVQLCHFWHQAGHTEKAVAAFQAMIELNLFCPPNLEDSTSLSAQIAFLETLWDADVPKFGETGAQGWNKWMLFKEKGGWQQTNPRENDDNEDDEHSIDSTYRGHSWLMEETWRARSHFLPWHPDMSKGQTTDYCEDPDRLVLFDDISKVLFKLNTPGLKFQLILRFLELLGVSIEASSTTNSSHSHHFCHTVLQCTRQLSCIKFAVSVGDSSQSHDESSLPSSWHSLWQRFCPGVYQSFDTVSDAACSEHEDATLDLPEEEESDFQAISKFIDSSVEQLLSKFSEEEQSYLRMLNLRFHLTKMKFSKDTKIRKGQIKHVQKIAKKVLSMESNRNNLTLWETYALWEWGMGNHKEAQRILETALSFAGVPKREVEIQKYTRVIHTYATLKLQLVYSTKGRSQTQIEQSEEARCQLFTKEVVNALTTLGEGVKFIPLSQYHESSVSSGRILKARKRFVELLDECKMEYSPIVGPSPAPGTEDAVSPSGSYLFHLSCCYALFQYLTVSLQGANIAFQDAISFIEKVPSNSVMMSSLTSSQKDLDHELLTVSHIQILSYHTAVNPVSIVSLRSMLQRALLKYPSNSTLLEVLIQTESKAYVMGRLRRHFDHVTETCTSPLPMFFAILCELRRQDTIKEATKERSLTFDIKDTVISETGVSHRIRSLFEKAVSSRHTRHCILFWRMFLEFEVTQRNMKRAKSVFYRSLQNCPWAKVIYMDMIRYFPAEEDLLEEMVDLMTEKEIRIRCPLEELDMIIMNVIKDV</sequence>